<dbReference type="InterPro" id="IPR038268">
    <property type="entry name" value="RHH_sf"/>
</dbReference>
<evidence type="ECO:0000259" key="1">
    <source>
        <dbReference type="Pfam" id="PF13467"/>
    </source>
</evidence>
<sequence length="70" mass="8246">MIRKRSITIRGHRTSLSLEDQFWDALQHIAAERRLAMAALVTEIDEQRDVEDNLSSAARIHVLEWFRKED</sequence>
<feature type="domain" description="Ribbon-helix-helix" evidence="1">
    <location>
        <begin position="3"/>
        <end position="65"/>
    </location>
</feature>
<name>A0AAE2ZGP2_9HYPH</name>
<proteinExistence type="predicted"/>
<reference evidence="2" key="1">
    <citation type="submission" date="2021-08" db="EMBL/GenBank/DDBJ databases">
        <title>Hoeflea bacterium WL0058 sp. nov., isolated from the sediment.</title>
        <authorList>
            <person name="Wang L."/>
            <person name="Zhang D."/>
        </authorList>
    </citation>
    <scope>NUCLEOTIDE SEQUENCE</scope>
    <source>
        <strain evidence="2">WL0058</strain>
    </source>
</reference>
<organism evidence="2 3">
    <name type="scientific">Flavimaribacter sediminis</name>
    <dbReference type="NCBI Taxonomy" id="2865987"/>
    <lineage>
        <taxon>Bacteria</taxon>
        <taxon>Pseudomonadati</taxon>
        <taxon>Pseudomonadota</taxon>
        <taxon>Alphaproteobacteria</taxon>
        <taxon>Hyphomicrobiales</taxon>
        <taxon>Rhizobiaceae</taxon>
        <taxon>Flavimaribacter</taxon>
    </lineage>
</organism>
<dbReference type="RefSeq" id="WP_220226522.1">
    <property type="nucleotide sequence ID" value="NZ_JAICBX010000001.1"/>
</dbReference>
<dbReference type="InterPro" id="IPR027373">
    <property type="entry name" value="RHH_dom"/>
</dbReference>
<evidence type="ECO:0000313" key="2">
    <source>
        <dbReference type="EMBL" id="MBW8635804.1"/>
    </source>
</evidence>
<dbReference type="Gene3D" id="1.10.3990.20">
    <property type="entry name" value="protein bp1543"/>
    <property type="match status" value="1"/>
</dbReference>
<comment type="caution">
    <text evidence="2">The sequence shown here is derived from an EMBL/GenBank/DDBJ whole genome shotgun (WGS) entry which is preliminary data.</text>
</comment>
<dbReference type="EMBL" id="JAICBX010000001">
    <property type="protein sequence ID" value="MBW8635804.1"/>
    <property type="molecule type" value="Genomic_DNA"/>
</dbReference>
<evidence type="ECO:0000313" key="3">
    <source>
        <dbReference type="Proteomes" id="UP001196509"/>
    </source>
</evidence>
<dbReference type="Pfam" id="PF13467">
    <property type="entry name" value="RHH_4"/>
    <property type="match status" value="1"/>
</dbReference>
<keyword evidence="3" id="KW-1185">Reference proteome</keyword>
<dbReference type="AlphaFoldDB" id="A0AAE2ZGP2"/>
<gene>
    <name evidence="2" type="ORF">K1W69_01285</name>
</gene>
<accession>A0AAE2ZGP2</accession>
<protein>
    <submittedName>
        <fullName evidence="2">Ribbon-helix-helix domain-containing protein</fullName>
    </submittedName>
</protein>
<dbReference type="Proteomes" id="UP001196509">
    <property type="component" value="Unassembled WGS sequence"/>
</dbReference>